<feature type="region of interest" description="Disordered" evidence="1">
    <location>
        <begin position="492"/>
        <end position="523"/>
    </location>
</feature>
<proteinExistence type="predicted"/>
<protein>
    <recommendedName>
        <fullName evidence="4">RGS domain-containing protein</fullName>
    </recommendedName>
</protein>
<evidence type="ECO:0008006" key="4">
    <source>
        <dbReference type="Google" id="ProtNLM"/>
    </source>
</evidence>
<evidence type="ECO:0000313" key="2">
    <source>
        <dbReference type="EMBL" id="CAG9312789.1"/>
    </source>
</evidence>
<accession>A0AAU9ILX3</accession>
<dbReference type="AlphaFoldDB" id="A0AAU9ILX3"/>
<keyword evidence="3" id="KW-1185">Reference proteome</keyword>
<comment type="caution">
    <text evidence="2">The sequence shown here is derived from an EMBL/GenBank/DDBJ whole genome shotgun (WGS) entry which is preliminary data.</text>
</comment>
<feature type="compositionally biased region" description="Low complexity" evidence="1">
    <location>
        <begin position="505"/>
        <end position="514"/>
    </location>
</feature>
<dbReference type="Proteomes" id="UP001162131">
    <property type="component" value="Unassembled WGS sequence"/>
</dbReference>
<gene>
    <name evidence="2" type="ORF">BSTOLATCC_MIC7584</name>
</gene>
<feature type="region of interest" description="Disordered" evidence="1">
    <location>
        <begin position="131"/>
        <end position="153"/>
    </location>
</feature>
<feature type="compositionally biased region" description="Basic residues" evidence="1">
    <location>
        <begin position="143"/>
        <end position="152"/>
    </location>
</feature>
<dbReference type="EMBL" id="CAJZBQ010000009">
    <property type="protein sequence ID" value="CAG9312789.1"/>
    <property type="molecule type" value="Genomic_DNA"/>
</dbReference>
<reference evidence="2" key="1">
    <citation type="submission" date="2021-09" db="EMBL/GenBank/DDBJ databases">
        <authorList>
            <consortium name="AG Swart"/>
            <person name="Singh M."/>
            <person name="Singh A."/>
            <person name="Seah K."/>
            <person name="Emmerich C."/>
        </authorList>
    </citation>
    <scope>NUCLEOTIDE SEQUENCE</scope>
    <source>
        <strain evidence="2">ATCC30299</strain>
    </source>
</reference>
<evidence type="ECO:0000256" key="1">
    <source>
        <dbReference type="SAM" id="MobiDB-lite"/>
    </source>
</evidence>
<sequence length="523" mass="60531">MSNKSFSEEANSINRSHKNPFKLCKNLGCSKLPLEQELCSMHLILEFISKIRSGFKKKYISLSNSNMILKSKFSKILSPKKFREFLASIKISYSVTELREFIKVYGFLHEDGEYKISIEVLEKILSRTAHKKQSARSSERGVKKSNRKHRGIKPSNKSFIISRSFSTEESSKLLDKTNDEEPEYLRDMIGTTDNATNFMQKLLGIFPNLYTAAEYFYYQRAELLFDEFEESSRALGLGSEFLEFDLIFHELRDGEGISKDKFINVLEESQHIDEYDNFCYEELSNNLESNHICPPIFERSLRISPVKFISTLNRKSLNTSIREKEHLKRKYSDQNSFKTKETKALKIIEANYCAIKSCDSFAHKNSCYCSKHLDKLITKARLFISRIKSHLPSPRSEEMVNAFIKDLKKDTNIKNLKNEIECRAPGQLFTDHDIAALQEFLKLPTPKQQFKVKNTDFNECLKELSRPNRKFSPSQGFSPLLGSFRIGYSEIRKNGNTPHLTPKKSSSGNSLSRSPVRRIIRLR</sequence>
<organism evidence="2 3">
    <name type="scientific">Blepharisma stoltei</name>
    <dbReference type="NCBI Taxonomy" id="1481888"/>
    <lineage>
        <taxon>Eukaryota</taxon>
        <taxon>Sar</taxon>
        <taxon>Alveolata</taxon>
        <taxon>Ciliophora</taxon>
        <taxon>Postciliodesmatophora</taxon>
        <taxon>Heterotrichea</taxon>
        <taxon>Heterotrichida</taxon>
        <taxon>Blepharismidae</taxon>
        <taxon>Blepharisma</taxon>
    </lineage>
</organism>
<name>A0AAU9ILX3_9CILI</name>
<evidence type="ECO:0000313" key="3">
    <source>
        <dbReference type="Proteomes" id="UP001162131"/>
    </source>
</evidence>